<reference evidence="2 3" key="1">
    <citation type="journal article" date="2017" name="Gigascience">
        <title>Genome sequence of the small brown planthopper, Laodelphax striatellus.</title>
        <authorList>
            <person name="Zhu J."/>
            <person name="Jiang F."/>
            <person name="Wang X."/>
            <person name="Yang P."/>
            <person name="Bao Y."/>
            <person name="Zhao W."/>
            <person name="Wang W."/>
            <person name="Lu H."/>
            <person name="Wang Q."/>
            <person name="Cui N."/>
            <person name="Li J."/>
            <person name="Chen X."/>
            <person name="Luo L."/>
            <person name="Yu J."/>
            <person name="Kang L."/>
            <person name="Cui F."/>
        </authorList>
    </citation>
    <scope>NUCLEOTIDE SEQUENCE [LARGE SCALE GENOMIC DNA]</scope>
    <source>
        <strain evidence="2">Lst14</strain>
    </source>
</reference>
<dbReference type="AlphaFoldDB" id="A0A482X916"/>
<evidence type="ECO:0000256" key="1">
    <source>
        <dbReference type="SAM" id="Phobius"/>
    </source>
</evidence>
<comment type="caution">
    <text evidence="2">The sequence shown here is derived from an EMBL/GenBank/DDBJ whole genome shotgun (WGS) entry which is preliminary data.</text>
</comment>
<evidence type="ECO:0000313" key="2">
    <source>
        <dbReference type="EMBL" id="RZF42152.1"/>
    </source>
</evidence>
<sequence length="70" mass="7957">MVVVRYHTYLLPSLIRAIAILILALRKMRITTVSNSSITEIINSTIHVEGLFKISFNLPRKARPFGFTNV</sequence>
<protein>
    <submittedName>
        <fullName evidence="2">Uncharacterized protein</fullName>
    </submittedName>
</protein>
<keyword evidence="1" id="KW-0812">Transmembrane</keyword>
<feature type="transmembrane region" description="Helical" evidence="1">
    <location>
        <begin position="6"/>
        <end position="25"/>
    </location>
</feature>
<keyword evidence="1" id="KW-1133">Transmembrane helix</keyword>
<dbReference type="EMBL" id="QKKF02015356">
    <property type="protein sequence ID" value="RZF42152.1"/>
    <property type="molecule type" value="Genomic_DNA"/>
</dbReference>
<evidence type="ECO:0000313" key="3">
    <source>
        <dbReference type="Proteomes" id="UP000291343"/>
    </source>
</evidence>
<dbReference type="Proteomes" id="UP000291343">
    <property type="component" value="Unassembled WGS sequence"/>
</dbReference>
<name>A0A482X916_LAOST</name>
<proteinExistence type="predicted"/>
<dbReference type="InParanoid" id="A0A482X916"/>
<keyword evidence="3" id="KW-1185">Reference proteome</keyword>
<accession>A0A482X916</accession>
<gene>
    <name evidence="2" type="ORF">LSTR_LSTR016472</name>
</gene>
<organism evidence="2 3">
    <name type="scientific">Laodelphax striatellus</name>
    <name type="common">Small brown planthopper</name>
    <name type="synonym">Delphax striatella</name>
    <dbReference type="NCBI Taxonomy" id="195883"/>
    <lineage>
        <taxon>Eukaryota</taxon>
        <taxon>Metazoa</taxon>
        <taxon>Ecdysozoa</taxon>
        <taxon>Arthropoda</taxon>
        <taxon>Hexapoda</taxon>
        <taxon>Insecta</taxon>
        <taxon>Pterygota</taxon>
        <taxon>Neoptera</taxon>
        <taxon>Paraneoptera</taxon>
        <taxon>Hemiptera</taxon>
        <taxon>Auchenorrhyncha</taxon>
        <taxon>Fulgoroidea</taxon>
        <taxon>Delphacidae</taxon>
        <taxon>Criomorphinae</taxon>
        <taxon>Laodelphax</taxon>
    </lineage>
</organism>
<keyword evidence="1" id="KW-0472">Membrane</keyword>